<accession>A0ABR2VBL2</accession>
<dbReference type="PANTHER" id="PTHR24359:SF37">
    <property type="entry name" value="PROTEIN KINASE DOMAIN-CONTAINING PROTEIN"/>
    <property type="match status" value="1"/>
</dbReference>
<dbReference type="InterPro" id="IPR000719">
    <property type="entry name" value="Prot_kinase_dom"/>
</dbReference>
<protein>
    <recommendedName>
        <fullName evidence="2">Protein kinase domain-containing protein</fullName>
    </recommendedName>
</protein>
<dbReference type="CDD" id="cd00180">
    <property type="entry name" value="PKc"/>
    <property type="match status" value="1"/>
</dbReference>
<feature type="region of interest" description="Disordered" evidence="1">
    <location>
        <begin position="896"/>
        <end position="996"/>
    </location>
</feature>
<proteinExistence type="predicted"/>
<feature type="compositionally biased region" description="Basic and acidic residues" evidence="1">
    <location>
        <begin position="759"/>
        <end position="774"/>
    </location>
</feature>
<feature type="compositionally biased region" description="Basic and acidic residues" evidence="1">
    <location>
        <begin position="49"/>
        <end position="65"/>
    </location>
</feature>
<dbReference type="SUPFAM" id="SSF56112">
    <property type="entry name" value="Protein kinase-like (PK-like)"/>
    <property type="match status" value="1"/>
</dbReference>
<dbReference type="EMBL" id="JARVKF010000044">
    <property type="protein sequence ID" value="KAK9424292.1"/>
    <property type="molecule type" value="Genomic_DNA"/>
</dbReference>
<sequence length="1033" mass="117701">MGTEPNSGEGSVEWGSAEVNRSLAREEAPMSSGMQPSNPDIRYSLASSAHDDDLNQRNRTDRLSTEFRALGLPDKNQLSPDDDNYSSSSDFVSVINVNDFGFGDSWRIQTQKYGYQEDTACALDATPRVEIGPKGEDPYRSLDEMNLKSVGDQFPPTPPAWQASVRDFVQDLGDITETNPGDSINAEYLYEQLLEAQEHSKHGSSSSDDTFIPQDKLFTILSDYNIIYLLKDIFSNESSNQIRERAAQICSGDHCDSRRMILAILILIGKTEYIDDFIRHGICDVNLPLKDLRKYDTEDRSFPRKKPFHRRQDKPSADPLTSFAHWQPKEMQDFFKYQYEVLAPFFKIGGDRVCFYRIYEKMQLPFLEYHHGQGGGHGTVWKVKIHPAHHDFEGIDAGENPYFALKAIYSEEYAHIRDEVRVLERFSGSRRGHEHLIRLLMAFKHGRKYYLLFPWAAGNLADLWRRDPIPLRTLERTRWLLKQCFGVADGLKKIHHHGSWRRYEAAPSLNQDDLVSKSLGRHGDIKPENVLWFDAEGRLVVADFGLTRFHSTQAGSEITTPNNLRGFSRTYRPPEFSLEAPVSQKCDVWSLGCLYLEFITWYLVGYEKTRGDGPGSFSNLRTKDDDRTSDHLNHLIREDKFFNLKLCQDPHKEDGKAQYVADVKESVKKWITYLRELEQCSKVMEAFLDMIETEMLVPDTYERADMHHVQLRLKSLRDDCQDNDDPCSNHARITSVRRRSRAQPAVGELRRSIVTQGPTRRDSPGTSNGDDRHDLDTLILGLLENANQLNSSATDASGLSEPTVHPDMVAIPTYQSPVTARKRSTDLKTASTDRPLPRFLPEETKYTVVDSQLSTVEMTSSFATSIVPTGRNSNEIDQNVQRPSMSSVLPTIFTTNSMEGNKVEKDDGPQNVRGGSPGSGVDLPMSRELLEPRGVVQGQRLSQGTRDTYDASEHDTDDGSQLNPAHDTDDKQPRRTYATAHPALPGKTRWHQRRDKCKRHLQEKWRKISTKLRRPMTIPLALRRGWSTQQPAR</sequence>
<feature type="region of interest" description="Disordered" evidence="1">
    <location>
        <begin position="818"/>
        <end position="837"/>
    </location>
</feature>
<evidence type="ECO:0000313" key="3">
    <source>
        <dbReference type="EMBL" id="KAK9424292.1"/>
    </source>
</evidence>
<dbReference type="SMART" id="SM00220">
    <property type="entry name" value="S_TKc"/>
    <property type="match status" value="1"/>
</dbReference>
<feature type="region of interest" description="Disordered" evidence="1">
    <location>
        <begin position="737"/>
        <end position="774"/>
    </location>
</feature>
<feature type="domain" description="Protein kinase" evidence="2">
    <location>
        <begin position="366"/>
        <end position="716"/>
    </location>
</feature>
<dbReference type="Gene3D" id="1.10.510.10">
    <property type="entry name" value="Transferase(Phosphotransferase) domain 1"/>
    <property type="match status" value="1"/>
</dbReference>
<dbReference type="InterPro" id="IPR011009">
    <property type="entry name" value="Kinase-like_dom_sf"/>
</dbReference>
<gene>
    <name evidence="3" type="ORF">SUNI508_13745</name>
</gene>
<evidence type="ECO:0000256" key="1">
    <source>
        <dbReference type="SAM" id="MobiDB-lite"/>
    </source>
</evidence>
<name>A0ABR2VBL2_9PEZI</name>
<keyword evidence="4" id="KW-1185">Reference proteome</keyword>
<dbReference type="PANTHER" id="PTHR24359">
    <property type="entry name" value="SERINE/THREONINE-PROTEIN KINASE SBK1"/>
    <property type="match status" value="1"/>
</dbReference>
<feature type="region of interest" description="Disordered" evidence="1">
    <location>
        <begin position="1"/>
        <end position="87"/>
    </location>
</feature>
<dbReference type="Pfam" id="PF00069">
    <property type="entry name" value="Pkinase"/>
    <property type="match status" value="1"/>
</dbReference>
<comment type="caution">
    <text evidence="3">The sequence shown here is derived from an EMBL/GenBank/DDBJ whole genome shotgun (WGS) entry which is preliminary data.</text>
</comment>
<reference evidence="3 4" key="1">
    <citation type="journal article" date="2024" name="J. Plant Pathol.">
        <title>Sequence and assembly of the genome of Seiridium unicorne, isolate CBS 538.82, causal agent of cypress canker disease.</title>
        <authorList>
            <person name="Scali E."/>
            <person name="Rocca G.D."/>
            <person name="Danti R."/>
            <person name="Garbelotto M."/>
            <person name="Barberini S."/>
            <person name="Baroncelli R."/>
            <person name="Emiliani G."/>
        </authorList>
    </citation>
    <scope>NUCLEOTIDE SEQUENCE [LARGE SCALE GENOMIC DNA]</scope>
    <source>
        <strain evidence="3 4">BM-138-508</strain>
    </source>
</reference>
<organism evidence="3 4">
    <name type="scientific">Seiridium unicorne</name>
    <dbReference type="NCBI Taxonomy" id="138068"/>
    <lineage>
        <taxon>Eukaryota</taxon>
        <taxon>Fungi</taxon>
        <taxon>Dikarya</taxon>
        <taxon>Ascomycota</taxon>
        <taxon>Pezizomycotina</taxon>
        <taxon>Sordariomycetes</taxon>
        <taxon>Xylariomycetidae</taxon>
        <taxon>Amphisphaeriales</taxon>
        <taxon>Sporocadaceae</taxon>
        <taxon>Seiridium</taxon>
    </lineage>
</organism>
<dbReference type="PROSITE" id="PS50011">
    <property type="entry name" value="PROTEIN_KINASE_DOM"/>
    <property type="match status" value="1"/>
</dbReference>
<evidence type="ECO:0000259" key="2">
    <source>
        <dbReference type="PROSITE" id="PS50011"/>
    </source>
</evidence>
<evidence type="ECO:0000313" key="4">
    <source>
        <dbReference type="Proteomes" id="UP001408356"/>
    </source>
</evidence>
<dbReference type="Proteomes" id="UP001408356">
    <property type="component" value="Unassembled WGS sequence"/>
</dbReference>